<accession>A0A383BEL0</accession>
<dbReference type="AlphaFoldDB" id="A0A383BEL0"/>
<gene>
    <name evidence="1" type="ORF">METZ01_LOCUS471117</name>
</gene>
<evidence type="ECO:0000313" key="1">
    <source>
        <dbReference type="EMBL" id="SVE18263.1"/>
    </source>
</evidence>
<protein>
    <submittedName>
        <fullName evidence="1">Uncharacterized protein</fullName>
    </submittedName>
</protein>
<proteinExistence type="predicted"/>
<organism evidence="1">
    <name type="scientific">marine metagenome</name>
    <dbReference type="NCBI Taxonomy" id="408172"/>
    <lineage>
        <taxon>unclassified sequences</taxon>
        <taxon>metagenomes</taxon>
        <taxon>ecological metagenomes</taxon>
    </lineage>
</organism>
<dbReference type="EMBL" id="UINC01199710">
    <property type="protein sequence ID" value="SVE18263.1"/>
    <property type="molecule type" value="Genomic_DNA"/>
</dbReference>
<sequence>MQPVCEYDDISRLDVLRQSRLDSYAHTVYEMMNDDESLD</sequence>
<name>A0A383BEL0_9ZZZZ</name>
<reference evidence="1" key="1">
    <citation type="submission" date="2018-05" db="EMBL/GenBank/DDBJ databases">
        <authorList>
            <person name="Lanie J.A."/>
            <person name="Ng W.-L."/>
            <person name="Kazmierczak K.M."/>
            <person name="Andrzejewski T.M."/>
            <person name="Davidsen T.M."/>
            <person name="Wayne K.J."/>
            <person name="Tettelin H."/>
            <person name="Glass J.I."/>
            <person name="Rusch D."/>
            <person name="Podicherti R."/>
            <person name="Tsui H.-C.T."/>
            <person name="Winkler M.E."/>
        </authorList>
    </citation>
    <scope>NUCLEOTIDE SEQUENCE</scope>
</reference>